<name>A0ACC2N207_9HYME</name>
<organism evidence="1 2">
    <name type="scientific">Eretmocerus hayati</name>
    <dbReference type="NCBI Taxonomy" id="131215"/>
    <lineage>
        <taxon>Eukaryota</taxon>
        <taxon>Metazoa</taxon>
        <taxon>Ecdysozoa</taxon>
        <taxon>Arthropoda</taxon>
        <taxon>Hexapoda</taxon>
        <taxon>Insecta</taxon>
        <taxon>Pterygota</taxon>
        <taxon>Neoptera</taxon>
        <taxon>Endopterygota</taxon>
        <taxon>Hymenoptera</taxon>
        <taxon>Apocrita</taxon>
        <taxon>Proctotrupomorpha</taxon>
        <taxon>Chalcidoidea</taxon>
        <taxon>Aphelinidae</taxon>
        <taxon>Aphelininae</taxon>
        <taxon>Eretmocerus</taxon>
    </lineage>
</organism>
<comment type="caution">
    <text evidence="1">The sequence shown here is derived from an EMBL/GenBank/DDBJ whole genome shotgun (WGS) entry which is preliminary data.</text>
</comment>
<dbReference type="Proteomes" id="UP001239111">
    <property type="component" value="Chromosome 4"/>
</dbReference>
<evidence type="ECO:0000313" key="1">
    <source>
        <dbReference type="EMBL" id="KAJ8665023.1"/>
    </source>
</evidence>
<proteinExistence type="predicted"/>
<evidence type="ECO:0000313" key="2">
    <source>
        <dbReference type="Proteomes" id="UP001239111"/>
    </source>
</evidence>
<dbReference type="EMBL" id="CM056744">
    <property type="protein sequence ID" value="KAJ8665023.1"/>
    <property type="molecule type" value="Genomic_DNA"/>
</dbReference>
<reference evidence="1" key="1">
    <citation type="submission" date="2023-04" db="EMBL/GenBank/DDBJ databases">
        <title>A chromosome-level genome assembly of the parasitoid wasp Eretmocerus hayati.</title>
        <authorList>
            <person name="Zhong Y."/>
            <person name="Liu S."/>
            <person name="Liu Y."/>
        </authorList>
    </citation>
    <scope>NUCLEOTIDE SEQUENCE</scope>
    <source>
        <strain evidence="1">ZJU_SS_LIU_2023</strain>
    </source>
</reference>
<protein>
    <submittedName>
        <fullName evidence="1">Uncharacterized protein</fullName>
    </submittedName>
</protein>
<sequence length="156" mass="17720">MRTLQLCLLLRLLVPVLLFSLKIENRSWITKSRPERDAESDDSHSQEEDHEHGKSGASFRLPRLPKIGQENTRCAPGPDSHRSTSNYRTSQQSTRTKPPLCRDGYDSKPNSMRIANNGHSVQLTGEWPERDTPMIYGGPLTGIYQLAQIHFHWGGK</sequence>
<accession>A0ACC2N207</accession>
<keyword evidence="2" id="KW-1185">Reference proteome</keyword>
<gene>
    <name evidence="1" type="ORF">QAD02_006685</name>
</gene>